<name>A0A9N9ETR7_9GLOM</name>
<sequence>MNFHHGQSKFHSVQLVQNIGLYPESDLSTGEYCKRIVNEKIIEKLLAVAGIIIAA</sequence>
<accession>A0A9N9ETR7</accession>
<evidence type="ECO:0000313" key="2">
    <source>
        <dbReference type="Proteomes" id="UP000789405"/>
    </source>
</evidence>
<keyword evidence="2" id="KW-1185">Reference proteome</keyword>
<feature type="non-terminal residue" evidence="1">
    <location>
        <position position="1"/>
    </location>
</feature>
<organism evidence="1 2">
    <name type="scientific">Dentiscutata erythropus</name>
    <dbReference type="NCBI Taxonomy" id="1348616"/>
    <lineage>
        <taxon>Eukaryota</taxon>
        <taxon>Fungi</taxon>
        <taxon>Fungi incertae sedis</taxon>
        <taxon>Mucoromycota</taxon>
        <taxon>Glomeromycotina</taxon>
        <taxon>Glomeromycetes</taxon>
        <taxon>Diversisporales</taxon>
        <taxon>Gigasporaceae</taxon>
        <taxon>Dentiscutata</taxon>
    </lineage>
</organism>
<dbReference type="OrthoDB" id="441446at2759"/>
<dbReference type="Proteomes" id="UP000789405">
    <property type="component" value="Unassembled WGS sequence"/>
</dbReference>
<reference evidence="1" key="1">
    <citation type="submission" date="2021-06" db="EMBL/GenBank/DDBJ databases">
        <authorList>
            <person name="Kallberg Y."/>
            <person name="Tangrot J."/>
            <person name="Rosling A."/>
        </authorList>
    </citation>
    <scope>NUCLEOTIDE SEQUENCE</scope>
    <source>
        <strain evidence="1">MA453B</strain>
    </source>
</reference>
<evidence type="ECO:0000313" key="1">
    <source>
        <dbReference type="EMBL" id="CAG8689865.1"/>
    </source>
</evidence>
<proteinExistence type="predicted"/>
<protein>
    <submittedName>
        <fullName evidence="1">25286_t:CDS:1</fullName>
    </submittedName>
</protein>
<gene>
    <name evidence="1" type="ORF">DERYTH_LOCUS12301</name>
</gene>
<dbReference type="EMBL" id="CAJVPY010007984">
    <property type="protein sequence ID" value="CAG8689865.1"/>
    <property type="molecule type" value="Genomic_DNA"/>
</dbReference>
<comment type="caution">
    <text evidence="1">The sequence shown here is derived from an EMBL/GenBank/DDBJ whole genome shotgun (WGS) entry which is preliminary data.</text>
</comment>
<dbReference type="AlphaFoldDB" id="A0A9N9ETR7"/>